<feature type="compositionally biased region" description="Low complexity" evidence="1">
    <location>
        <begin position="56"/>
        <end position="68"/>
    </location>
</feature>
<gene>
    <name evidence="2" type="ORF">E6O75_ATG10917</name>
</gene>
<evidence type="ECO:0000313" key="3">
    <source>
        <dbReference type="Proteomes" id="UP000298493"/>
    </source>
</evidence>
<dbReference type="EMBL" id="SNSC02000008">
    <property type="protein sequence ID" value="TID22123.1"/>
    <property type="molecule type" value="Genomic_DNA"/>
</dbReference>
<evidence type="ECO:0000256" key="1">
    <source>
        <dbReference type="SAM" id="MobiDB-lite"/>
    </source>
</evidence>
<dbReference type="AlphaFoldDB" id="A0A4Z1P0M5"/>
<name>A0A4Z1P0M5_9PEZI</name>
<feature type="region of interest" description="Disordered" evidence="1">
    <location>
        <begin position="29"/>
        <end position="84"/>
    </location>
</feature>
<reference evidence="2 3" key="1">
    <citation type="submission" date="2019-04" db="EMBL/GenBank/DDBJ databases">
        <title>High contiguity whole genome sequence and gene annotation resource for two Venturia nashicola isolates.</title>
        <authorList>
            <person name="Prokchorchik M."/>
            <person name="Won K."/>
            <person name="Lee Y."/>
            <person name="Choi E.D."/>
            <person name="Segonzac C."/>
            <person name="Sohn K.H."/>
        </authorList>
    </citation>
    <scope>NUCLEOTIDE SEQUENCE [LARGE SCALE GENOMIC DNA]</scope>
    <source>
        <strain evidence="2 3">PRI2</strain>
    </source>
</reference>
<keyword evidence="3" id="KW-1185">Reference proteome</keyword>
<comment type="caution">
    <text evidence="2">The sequence shown here is derived from an EMBL/GenBank/DDBJ whole genome shotgun (WGS) entry which is preliminary data.</text>
</comment>
<proteinExistence type="predicted"/>
<sequence>MPQTSPRERLSLHAHRTLSHDVAAAFKASTPLTIRTTNIEPTPAPPPSPVDFGSYASDSASDCGTSSSNESGWLSRRTTEQVAA</sequence>
<organism evidence="2 3">
    <name type="scientific">Venturia nashicola</name>
    <dbReference type="NCBI Taxonomy" id="86259"/>
    <lineage>
        <taxon>Eukaryota</taxon>
        <taxon>Fungi</taxon>
        <taxon>Dikarya</taxon>
        <taxon>Ascomycota</taxon>
        <taxon>Pezizomycotina</taxon>
        <taxon>Dothideomycetes</taxon>
        <taxon>Pleosporomycetidae</taxon>
        <taxon>Venturiales</taxon>
        <taxon>Venturiaceae</taxon>
        <taxon>Venturia</taxon>
    </lineage>
</organism>
<protein>
    <submittedName>
        <fullName evidence="2">Uncharacterized protein</fullName>
    </submittedName>
</protein>
<dbReference type="Proteomes" id="UP000298493">
    <property type="component" value="Unassembled WGS sequence"/>
</dbReference>
<accession>A0A4Z1P0M5</accession>
<evidence type="ECO:0000313" key="2">
    <source>
        <dbReference type="EMBL" id="TID22123.1"/>
    </source>
</evidence>
<feature type="compositionally biased region" description="Polar residues" evidence="1">
    <location>
        <begin position="30"/>
        <end position="40"/>
    </location>
</feature>
<dbReference type="OrthoDB" id="5338989at2759"/>